<proteinExistence type="predicted"/>
<evidence type="ECO:0000259" key="1">
    <source>
        <dbReference type="Pfam" id="PF02829"/>
    </source>
</evidence>
<dbReference type="InterPro" id="IPR013196">
    <property type="entry name" value="HTH_11"/>
</dbReference>
<feature type="domain" description="3H" evidence="1">
    <location>
        <begin position="73"/>
        <end position="168"/>
    </location>
</feature>
<gene>
    <name evidence="3" type="ORF">O0R46_06555</name>
</gene>
<organism evidence="3 4">
    <name type="scientific">Peptostreptococcus equinus</name>
    <dbReference type="NCBI Taxonomy" id="3003601"/>
    <lineage>
        <taxon>Bacteria</taxon>
        <taxon>Bacillati</taxon>
        <taxon>Bacillota</taxon>
        <taxon>Clostridia</taxon>
        <taxon>Peptostreptococcales</taxon>
        <taxon>Peptostreptococcaceae</taxon>
        <taxon>Peptostreptococcus</taxon>
    </lineage>
</organism>
<feature type="domain" description="Helix-turn-helix type 11" evidence="2">
    <location>
        <begin position="6"/>
        <end position="59"/>
    </location>
</feature>
<dbReference type="InterPro" id="IPR035922">
    <property type="entry name" value="3H_dom_sf"/>
</dbReference>
<dbReference type="Pfam" id="PF08279">
    <property type="entry name" value="HTH_11"/>
    <property type="match status" value="1"/>
</dbReference>
<reference evidence="3" key="1">
    <citation type="submission" date="2022-12" db="EMBL/GenBank/DDBJ databases">
        <title>Peptostreptococcus.</title>
        <authorList>
            <person name="Lee S.H."/>
        </authorList>
    </citation>
    <scope>NUCLEOTIDE SEQUENCE</scope>
    <source>
        <strain evidence="3">CBA3647</strain>
    </source>
</reference>
<dbReference type="Proteomes" id="UP001164187">
    <property type="component" value="Chromosome"/>
</dbReference>
<dbReference type="InterPro" id="IPR036388">
    <property type="entry name" value="WH-like_DNA-bd_sf"/>
</dbReference>
<keyword evidence="4" id="KW-1185">Reference proteome</keyword>
<evidence type="ECO:0000259" key="2">
    <source>
        <dbReference type="Pfam" id="PF08279"/>
    </source>
</evidence>
<protein>
    <submittedName>
        <fullName evidence="3">Transcription repressor NadR</fullName>
    </submittedName>
</protein>
<dbReference type="InterPro" id="IPR036390">
    <property type="entry name" value="WH_DNA-bd_sf"/>
</dbReference>
<dbReference type="PIRSF" id="PIRSF037847">
    <property type="entry name" value="NiaR"/>
    <property type="match status" value="1"/>
</dbReference>
<dbReference type="Pfam" id="PF02829">
    <property type="entry name" value="3H"/>
    <property type="match status" value="1"/>
</dbReference>
<dbReference type="EMBL" id="CP114052">
    <property type="protein sequence ID" value="WAW14269.1"/>
    <property type="molecule type" value="Genomic_DNA"/>
</dbReference>
<dbReference type="Gene3D" id="3.30.1340.20">
    <property type="entry name" value="3H domain"/>
    <property type="match status" value="1"/>
</dbReference>
<name>A0ABY7JM79_9FIRM</name>
<dbReference type="InterPro" id="IPR004173">
    <property type="entry name" value="3H_domain"/>
</dbReference>
<dbReference type="RefSeq" id="WP_269310930.1">
    <property type="nucleotide sequence ID" value="NZ_CP114052.1"/>
</dbReference>
<accession>A0ABY7JM79</accession>
<dbReference type="SUPFAM" id="SSF46785">
    <property type="entry name" value="Winged helix' DNA-binding domain"/>
    <property type="match status" value="1"/>
</dbReference>
<dbReference type="PANTHER" id="PTHR40068:SF1">
    <property type="entry name" value="TRANSCRIPTION REPRESSOR NIAR-RELATED"/>
    <property type="match status" value="1"/>
</dbReference>
<dbReference type="InterPro" id="IPR026043">
    <property type="entry name" value="NadR"/>
</dbReference>
<dbReference type="SUPFAM" id="SSF75500">
    <property type="entry name" value="Putative transcriptional regulator TM1602, C-terminal domain"/>
    <property type="match status" value="1"/>
</dbReference>
<dbReference type="PANTHER" id="PTHR40068">
    <property type="entry name" value="TRANSCRIPTION REPRESSOR NIAR-RELATED"/>
    <property type="match status" value="1"/>
</dbReference>
<evidence type="ECO:0000313" key="3">
    <source>
        <dbReference type="EMBL" id="WAW14269.1"/>
    </source>
</evidence>
<sequence>MYSEDRRMKIIQILNKTDKALSASYLGEILGVSRQIIVGDIALLRAQNNEIISTNRGYILKKDENKKYKEIFWVKHDGKRTKEELNIIVDAGAKILDVIVEHNIYGCIKADLNLSSRREVENFVEKLNKNDNRSLSSLTNMEHYHTVEADSKEILEFIEGELKKNSFLVNS</sequence>
<evidence type="ECO:0000313" key="4">
    <source>
        <dbReference type="Proteomes" id="UP001164187"/>
    </source>
</evidence>
<dbReference type="Gene3D" id="1.10.10.10">
    <property type="entry name" value="Winged helix-like DNA-binding domain superfamily/Winged helix DNA-binding domain"/>
    <property type="match status" value="1"/>
</dbReference>